<reference evidence="2 3" key="1">
    <citation type="submission" date="2019-07" db="EMBL/GenBank/DDBJ databases">
        <authorList>
            <person name="Kim J.K."/>
            <person name="Cheong H.-M."/>
            <person name="Choi Y."/>
            <person name="Hwang K.J."/>
            <person name="Lee S."/>
            <person name="Choi C."/>
        </authorList>
    </citation>
    <scope>NUCLEOTIDE SEQUENCE [LARGE SCALE GENOMIC DNA]</scope>
    <source>
        <strain evidence="2 3">KS 22</strain>
    </source>
</reference>
<dbReference type="InterPro" id="IPR021359">
    <property type="entry name" value="DUF2812"/>
</dbReference>
<dbReference type="AlphaFoldDB" id="A0A7G5BZT0"/>
<dbReference type="KEGG" id="cchl:FPL14_15600"/>
<organism evidence="2 3">
    <name type="scientific">Cohnella cholangitidis</name>
    <dbReference type="NCBI Taxonomy" id="2598458"/>
    <lineage>
        <taxon>Bacteria</taxon>
        <taxon>Bacillati</taxon>
        <taxon>Bacillota</taxon>
        <taxon>Bacilli</taxon>
        <taxon>Bacillales</taxon>
        <taxon>Paenibacillaceae</taxon>
        <taxon>Cohnella</taxon>
    </lineage>
</organism>
<keyword evidence="1" id="KW-0472">Membrane</keyword>
<keyword evidence="3" id="KW-1185">Reference proteome</keyword>
<dbReference type="EMBL" id="CP041969">
    <property type="protein sequence ID" value="QMV42464.1"/>
    <property type="molecule type" value="Genomic_DNA"/>
</dbReference>
<gene>
    <name evidence="2" type="ORF">FPL14_15600</name>
</gene>
<sequence>MTMARNKRYVSSGGLAFTEQGDMNKLSRLAAKGWLLDSFAPFGYKVRKSEPQQLIYSVDYNNVKPNEMEDYIELFEAGGWSRVCSSSNIHIFSAVPGTKPIYTDNETKVEKYKRTVRMLRPLLVIPLLTAILFVLSSLPASSTEETTALEQAFKTAGLIGLVPSLPILMTYAAYRVRLRRIK</sequence>
<proteinExistence type="predicted"/>
<dbReference type="Pfam" id="PF11193">
    <property type="entry name" value="DUF2812"/>
    <property type="match status" value="1"/>
</dbReference>
<feature type="transmembrane region" description="Helical" evidence="1">
    <location>
        <begin position="121"/>
        <end position="140"/>
    </location>
</feature>
<protein>
    <submittedName>
        <fullName evidence="2">DUF2812 domain-containing protein</fullName>
    </submittedName>
</protein>
<name>A0A7G5BZT0_9BACL</name>
<evidence type="ECO:0000313" key="3">
    <source>
        <dbReference type="Proteomes" id="UP000515679"/>
    </source>
</evidence>
<evidence type="ECO:0000256" key="1">
    <source>
        <dbReference type="SAM" id="Phobius"/>
    </source>
</evidence>
<feature type="transmembrane region" description="Helical" evidence="1">
    <location>
        <begin position="152"/>
        <end position="174"/>
    </location>
</feature>
<accession>A0A7G5BZT0</accession>
<evidence type="ECO:0000313" key="2">
    <source>
        <dbReference type="EMBL" id="QMV42464.1"/>
    </source>
</evidence>
<keyword evidence="1" id="KW-0812">Transmembrane</keyword>
<keyword evidence="1" id="KW-1133">Transmembrane helix</keyword>
<dbReference type="Proteomes" id="UP000515679">
    <property type="component" value="Chromosome"/>
</dbReference>